<dbReference type="SMART" id="SM00034">
    <property type="entry name" value="CLECT"/>
    <property type="match status" value="1"/>
</dbReference>
<sequence>MKFFLVLPPGSNSSLEGYEFFPGHGYYKFHKTPESFENATKICRSEGAHLAIINSDEEAAIFKKMSQGYAAPWVGVHDPEKNRDFRTVFGTPLSATGYSKWMSGQPDGPKNQYCVYFHPDGLGDNPYDSKVTFFCEGGNL</sequence>
<protein>
    <recommendedName>
        <fullName evidence="1">C-type lectin domain-containing protein</fullName>
    </recommendedName>
</protein>
<dbReference type="Gene3D" id="3.10.100.10">
    <property type="entry name" value="Mannose-Binding Protein A, subunit A"/>
    <property type="match status" value="1"/>
</dbReference>
<dbReference type="PANTHER" id="PTHR22803">
    <property type="entry name" value="MANNOSE, PHOSPHOLIPASE, LECTIN RECEPTOR RELATED"/>
    <property type="match status" value="1"/>
</dbReference>
<reference evidence="2" key="2">
    <citation type="submission" date="2017-10" db="EMBL/GenBank/DDBJ databases">
        <title>Ladona fulva Genome sequencing and assembly.</title>
        <authorList>
            <person name="Murali S."/>
            <person name="Richards S."/>
            <person name="Bandaranaike D."/>
            <person name="Bellair M."/>
            <person name="Blankenburg K."/>
            <person name="Chao H."/>
            <person name="Dinh H."/>
            <person name="Doddapaneni H."/>
            <person name="Dugan-Rocha S."/>
            <person name="Elkadiri S."/>
            <person name="Gnanaolivu R."/>
            <person name="Hernandez B."/>
            <person name="Skinner E."/>
            <person name="Javaid M."/>
            <person name="Lee S."/>
            <person name="Li M."/>
            <person name="Ming W."/>
            <person name="Munidasa M."/>
            <person name="Muniz J."/>
            <person name="Nguyen L."/>
            <person name="Hughes D."/>
            <person name="Osuji N."/>
            <person name="Pu L.-L."/>
            <person name="Puazo M."/>
            <person name="Qu C."/>
            <person name="Quiroz J."/>
            <person name="Raj R."/>
            <person name="Weissenberger G."/>
            <person name="Xin Y."/>
            <person name="Zou X."/>
            <person name="Han Y."/>
            <person name="Worley K."/>
            <person name="Muzny D."/>
            <person name="Gibbs R."/>
        </authorList>
    </citation>
    <scope>NUCLEOTIDE SEQUENCE</scope>
    <source>
        <strain evidence="2">Sampled in the wild</strain>
    </source>
</reference>
<proteinExistence type="predicted"/>
<dbReference type="CDD" id="cd00037">
    <property type="entry name" value="CLECT"/>
    <property type="match status" value="1"/>
</dbReference>
<feature type="domain" description="C-type lectin" evidence="1">
    <location>
        <begin position="21"/>
        <end position="136"/>
    </location>
</feature>
<dbReference type="AlphaFoldDB" id="A0A8K0NZQ5"/>
<dbReference type="InterPro" id="IPR001304">
    <property type="entry name" value="C-type_lectin-like"/>
</dbReference>
<dbReference type="Pfam" id="PF00059">
    <property type="entry name" value="Lectin_C"/>
    <property type="match status" value="1"/>
</dbReference>
<keyword evidence="3" id="KW-1185">Reference proteome</keyword>
<evidence type="ECO:0000259" key="1">
    <source>
        <dbReference type="PROSITE" id="PS50041"/>
    </source>
</evidence>
<comment type="caution">
    <text evidence="2">The sequence shown here is derived from an EMBL/GenBank/DDBJ whole genome shotgun (WGS) entry which is preliminary data.</text>
</comment>
<reference evidence="2" key="1">
    <citation type="submission" date="2013-04" db="EMBL/GenBank/DDBJ databases">
        <authorList>
            <person name="Qu J."/>
            <person name="Murali S.C."/>
            <person name="Bandaranaike D."/>
            <person name="Bellair M."/>
            <person name="Blankenburg K."/>
            <person name="Chao H."/>
            <person name="Dinh H."/>
            <person name="Doddapaneni H."/>
            <person name="Downs B."/>
            <person name="Dugan-Rocha S."/>
            <person name="Elkadiri S."/>
            <person name="Gnanaolivu R.D."/>
            <person name="Hernandez B."/>
            <person name="Javaid M."/>
            <person name="Jayaseelan J.C."/>
            <person name="Lee S."/>
            <person name="Li M."/>
            <person name="Ming W."/>
            <person name="Munidasa M."/>
            <person name="Muniz J."/>
            <person name="Nguyen L."/>
            <person name="Ongeri F."/>
            <person name="Osuji N."/>
            <person name="Pu L.-L."/>
            <person name="Puazo M."/>
            <person name="Qu C."/>
            <person name="Quiroz J."/>
            <person name="Raj R."/>
            <person name="Weissenberger G."/>
            <person name="Xin Y."/>
            <person name="Zou X."/>
            <person name="Han Y."/>
            <person name="Richards S."/>
            <person name="Worley K."/>
            <person name="Muzny D."/>
            <person name="Gibbs R."/>
        </authorList>
    </citation>
    <scope>NUCLEOTIDE SEQUENCE</scope>
    <source>
        <strain evidence="2">Sampled in the wild</strain>
    </source>
</reference>
<gene>
    <name evidence="2" type="ORF">J437_LFUL004773</name>
</gene>
<organism evidence="2 3">
    <name type="scientific">Ladona fulva</name>
    <name type="common">Scarce chaser dragonfly</name>
    <name type="synonym">Libellula fulva</name>
    <dbReference type="NCBI Taxonomy" id="123851"/>
    <lineage>
        <taxon>Eukaryota</taxon>
        <taxon>Metazoa</taxon>
        <taxon>Ecdysozoa</taxon>
        <taxon>Arthropoda</taxon>
        <taxon>Hexapoda</taxon>
        <taxon>Insecta</taxon>
        <taxon>Pterygota</taxon>
        <taxon>Palaeoptera</taxon>
        <taxon>Odonata</taxon>
        <taxon>Epiprocta</taxon>
        <taxon>Anisoptera</taxon>
        <taxon>Libelluloidea</taxon>
        <taxon>Libellulidae</taxon>
        <taxon>Ladona</taxon>
    </lineage>
</organism>
<dbReference type="EMBL" id="KZ308255">
    <property type="protein sequence ID" value="KAG8225844.1"/>
    <property type="molecule type" value="Genomic_DNA"/>
</dbReference>
<dbReference type="InterPro" id="IPR016187">
    <property type="entry name" value="CTDL_fold"/>
</dbReference>
<dbReference type="InterPro" id="IPR050111">
    <property type="entry name" value="C-type_lectin/snaclec_domain"/>
</dbReference>
<dbReference type="OrthoDB" id="7357196at2759"/>
<name>A0A8K0NZQ5_LADFU</name>
<evidence type="ECO:0000313" key="3">
    <source>
        <dbReference type="Proteomes" id="UP000792457"/>
    </source>
</evidence>
<dbReference type="InterPro" id="IPR016186">
    <property type="entry name" value="C-type_lectin-like/link_sf"/>
</dbReference>
<dbReference type="PROSITE" id="PS50041">
    <property type="entry name" value="C_TYPE_LECTIN_2"/>
    <property type="match status" value="1"/>
</dbReference>
<dbReference type="SUPFAM" id="SSF56436">
    <property type="entry name" value="C-type lectin-like"/>
    <property type="match status" value="1"/>
</dbReference>
<dbReference type="Proteomes" id="UP000792457">
    <property type="component" value="Unassembled WGS sequence"/>
</dbReference>
<evidence type="ECO:0000313" key="2">
    <source>
        <dbReference type="EMBL" id="KAG8225844.1"/>
    </source>
</evidence>
<accession>A0A8K0NZQ5</accession>